<evidence type="ECO:0000256" key="6">
    <source>
        <dbReference type="SAM" id="MobiDB-lite"/>
    </source>
</evidence>
<accession>A0A934S9X8</accession>
<dbReference type="InterPro" id="IPR007630">
    <property type="entry name" value="RNA_pol_sigma70_r4"/>
</dbReference>
<dbReference type="Pfam" id="PF04545">
    <property type="entry name" value="Sigma70_r4"/>
    <property type="match status" value="1"/>
</dbReference>
<dbReference type="SUPFAM" id="SSF88659">
    <property type="entry name" value="Sigma3 and sigma4 domains of RNA polymerase sigma factors"/>
    <property type="match status" value="1"/>
</dbReference>
<dbReference type="InterPro" id="IPR014284">
    <property type="entry name" value="RNA_pol_sigma-70_dom"/>
</dbReference>
<dbReference type="RefSeq" id="WP_200272666.1">
    <property type="nucleotide sequence ID" value="NZ_JAENIJ010000031.1"/>
</dbReference>
<dbReference type="Proteomes" id="UP000603141">
    <property type="component" value="Unassembled WGS sequence"/>
</dbReference>
<dbReference type="SUPFAM" id="SSF88946">
    <property type="entry name" value="Sigma2 domain of RNA polymerase sigma factors"/>
    <property type="match status" value="1"/>
</dbReference>
<dbReference type="InterPro" id="IPR036388">
    <property type="entry name" value="WH-like_DNA-bd_sf"/>
</dbReference>
<keyword evidence="3" id="KW-0731">Sigma factor</keyword>
<organism evidence="9 10">
    <name type="scientific">Luteolibacter pohnpeiensis</name>
    <dbReference type="NCBI Taxonomy" id="454153"/>
    <lineage>
        <taxon>Bacteria</taxon>
        <taxon>Pseudomonadati</taxon>
        <taxon>Verrucomicrobiota</taxon>
        <taxon>Verrucomicrobiia</taxon>
        <taxon>Verrucomicrobiales</taxon>
        <taxon>Verrucomicrobiaceae</taxon>
        <taxon>Luteolibacter</taxon>
    </lineage>
</organism>
<evidence type="ECO:0000256" key="2">
    <source>
        <dbReference type="ARBA" id="ARBA00023015"/>
    </source>
</evidence>
<dbReference type="GO" id="GO:0016987">
    <property type="term" value="F:sigma factor activity"/>
    <property type="evidence" value="ECO:0007669"/>
    <property type="project" value="UniProtKB-KW"/>
</dbReference>
<keyword evidence="10" id="KW-1185">Reference proteome</keyword>
<dbReference type="GO" id="GO:0006352">
    <property type="term" value="P:DNA-templated transcription initiation"/>
    <property type="evidence" value="ECO:0007669"/>
    <property type="project" value="InterPro"/>
</dbReference>
<keyword evidence="2" id="KW-0805">Transcription regulation</keyword>
<dbReference type="InterPro" id="IPR013324">
    <property type="entry name" value="RNA_pol_sigma_r3/r4-like"/>
</dbReference>
<evidence type="ECO:0000256" key="5">
    <source>
        <dbReference type="ARBA" id="ARBA00023163"/>
    </source>
</evidence>
<dbReference type="InterPro" id="IPR007627">
    <property type="entry name" value="RNA_pol_sigma70_r2"/>
</dbReference>
<proteinExistence type="inferred from homology"/>
<sequence>METRASSDPELLSQWCRHGQEAAFHQLVSRYANLVHHTAKRASFGNEVIAADASQLTFILLARKARSLTDRGSIAGWLHLTASLQAKNLLRKSQREIRKLEQLKTAMEPEPTSFQEDLWKEMQPVLDDALTALSETDKEALLLRFYRSLSIREIGETLGIVTDAAQKRVDRAMTRLRTKLVKRGIKITAPMGGTIVGGFTADAQASMPASSSMASKAIAVGAVGNSLSSSLPLLAIMKASSIAIPVLIILIAGFWSVNARHEIAELQVQRHRLENAILKHKNPASQTQIATNSNPGNHNLTSQRPSKINWNQVATQLSGTSSAQWGTFEKAEIDLQLSNYTQEDLAAALDEIESLSLTRFVKGQLINMVIFPMSKKHPEFTARKFAGKFEGSNSTASSYVAMAFGAWVKTDLTTATEWFDQEVTNGRFATKRLDGISSEQCAFEAGLTRVLLDTNPDEALRRFLSVPIGSRFSLLNEWSWNRPIESELPEFAKMIRAGIPADQQALAFAYKARGMEPDELYEYLDQIEATPDERAVCIEDVATSKLAGISSNRMVTLQDLTELRDWLEDDAPDDVTRITAKALAEAASDSDRYAYVGKVNFSAAAQLAIQVDLGNGNDDTLVAFLTNEISRSNKSDARRFASQIKDDSKRAEVLEALR</sequence>
<reference evidence="9" key="1">
    <citation type="submission" date="2021-01" db="EMBL/GenBank/DDBJ databases">
        <title>Modified the classification status of verrucomicrobia.</title>
        <authorList>
            <person name="Feng X."/>
        </authorList>
    </citation>
    <scope>NUCLEOTIDE SEQUENCE</scope>
    <source>
        <strain evidence="9">KCTC 22041</strain>
    </source>
</reference>
<dbReference type="PANTHER" id="PTHR43133">
    <property type="entry name" value="RNA POLYMERASE ECF-TYPE SIGMA FACTO"/>
    <property type="match status" value="1"/>
</dbReference>
<evidence type="ECO:0000313" key="9">
    <source>
        <dbReference type="EMBL" id="MBK1883964.1"/>
    </source>
</evidence>
<keyword evidence="4" id="KW-0238">DNA-binding</keyword>
<evidence type="ECO:0000256" key="3">
    <source>
        <dbReference type="ARBA" id="ARBA00023082"/>
    </source>
</evidence>
<feature type="region of interest" description="Disordered" evidence="6">
    <location>
        <begin position="284"/>
        <end position="304"/>
    </location>
</feature>
<dbReference type="Gene3D" id="1.10.10.10">
    <property type="entry name" value="Winged helix-like DNA-binding domain superfamily/Winged helix DNA-binding domain"/>
    <property type="match status" value="1"/>
</dbReference>
<comment type="caution">
    <text evidence="9">The sequence shown here is derived from an EMBL/GenBank/DDBJ whole genome shotgun (WGS) entry which is preliminary data.</text>
</comment>
<feature type="domain" description="RNA polymerase sigma-70 region 4" evidence="8">
    <location>
        <begin position="129"/>
        <end position="177"/>
    </location>
</feature>
<feature type="domain" description="RNA polymerase sigma-70 region 2" evidence="7">
    <location>
        <begin position="27"/>
        <end position="95"/>
    </location>
</feature>
<dbReference type="EMBL" id="JAENIJ010000031">
    <property type="protein sequence ID" value="MBK1883964.1"/>
    <property type="molecule type" value="Genomic_DNA"/>
</dbReference>
<comment type="similarity">
    <text evidence="1">Belongs to the sigma-70 factor family. ECF subfamily.</text>
</comment>
<dbReference type="Pfam" id="PF04542">
    <property type="entry name" value="Sigma70_r2"/>
    <property type="match status" value="1"/>
</dbReference>
<gene>
    <name evidence="9" type="ORF">JIN85_16210</name>
</gene>
<dbReference type="AlphaFoldDB" id="A0A934S9X8"/>
<evidence type="ECO:0000259" key="7">
    <source>
        <dbReference type="Pfam" id="PF04542"/>
    </source>
</evidence>
<dbReference type="GO" id="GO:0003677">
    <property type="term" value="F:DNA binding"/>
    <property type="evidence" value="ECO:0007669"/>
    <property type="project" value="UniProtKB-KW"/>
</dbReference>
<dbReference type="NCBIfam" id="TIGR02937">
    <property type="entry name" value="sigma70-ECF"/>
    <property type="match status" value="1"/>
</dbReference>
<evidence type="ECO:0000313" key="10">
    <source>
        <dbReference type="Proteomes" id="UP000603141"/>
    </source>
</evidence>
<evidence type="ECO:0000259" key="8">
    <source>
        <dbReference type="Pfam" id="PF04545"/>
    </source>
</evidence>
<dbReference type="PANTHER" id="PTHR43133:SF51">
    <property type="entry name" value="RNA POLYMERASE SIGMA FACTOR"/>
    <property type="match status" value="1"/>
</dbReference>
<protein>
    <submittedName>
        <fullName evidence="9">Sigma-70 family RNA polymerase sigma factor</fullName>
    </submittedName>
</protein>
<dbReference type="InterPro" id="IPR039425">
    <property type="entry name" value="RNA_pol_sigma-70-like"/>
</dbReference>
<dbReference type="CDD" id="cd06171">
    <property type="entry name" value="Sigma70_r4"/>
    <property type="match status" value="1"/>
</dbReference>
<dbReference type="InterPro" id="IPR013325">
    <property type="entry name" value="RNA_pol_sigma_r2"/>
</dbReference>
<evidence type="ECO:0000256" key="1">
    <source>
        <dbReference type="ARBA" id="ARBA00010641"/>
    </source>
</evidence>
<name>A0A934S9X8_9BACT</name>
<evidence type="ECO:0000256" key="4">
    <source>
        <dbReference type="ARBA" id="ARBA00023125"/>
    </source>
</evidence>
<dbReference type="Gene3D" id="1.10.1740.10">
    <property type="match status" value="1"/>
</dbReference>
<keyword evidence="5" id="KW-0804">Transcription</keyword>